<name>A0A0R1YF04_9LACO</name>
<proteinExistence type="predicted"/>
<dbReference type="PATRIC" id="fig|1423754.3.peg.1728"/>
<organism evidence="1 2">
    <name type="scientific">Lactobacillus hamsteri DSM 5661 = JCM 6256</name>
    <dbReference type="NCBI Taxonomy" id="1423754"/>
    <lineage>
        <taxon>Bacteria</taxon>
        <taxon>Bacillati</taxon>
        <taxon>Bacillota</taxon>
        <taxon>Bacilli</taxon>
        <taxon>Lactobacillales</taxon>
        <taxon>Lactobacillaceae</taxon>
        <taxon>Lactobacillus</taxon>
    </lineage>
</organism>
<sequence length="298" mass="35493">MPRKKMCTTTELIQHLKAKGITFNHMSTAEAQRMLDTTNYYFKLTSYRKNFAKDNEDKYINLDFAYLTDLAAIDAQLREYLLELTLDIEHGIKTFIITNISNNPEEDGYSIVQEFKDKYPAQYEHTLTQLNKNRYLHDLYQKYHSDMPIWVFMEISSFGVLSLFTDFYYKKYKTKNLRQIHSHLKFCKNIRNACAHSDPFLINLFSDKEFLRHPSAPVMSVGENMNISKEYITDLKINDLISTFYLHQKIQSDKLAEHRVREGKRLLARFNRHNKWYSENQKINTFISILTKLIDYLK</sequence>
<accession>A0A0R1YF04</accession>
<evidence type="ECO:0000313" key="1">
    <source>
        <dbReference type="EMBL" id="KRM41038.1"/>
    </source>
</evidence>
<protein>
    <recommendedName>
        <fullName evidence="3">Abi family protein</fullName>
    </recommendedName>
</protein>
<evidence type="ECO:0000313" key="2">
    <source>
        <dbReference type="Proteomes" id="UP000051223"/>
    </source>
</evidence>
<keyword evidence="2" id="KW-1185">Reference proteome</keyword>
<dbReference type="AlphaFoldDB" id="A0A0R1YF04"/>
<gene>
    <name evidence="1" type="ORF">FC39_GL001682</name>
</gene>
<reference evidence="1 2" key="1">
    <citation type="journal article" date="2015" name="Genome Announc.">
        <title>Expanding the biotechnology potential of lactobacilli through comparative genomics of 213 strains and associated genera.</title>
        <authorList>
            <person name="Sun Z."/>
            <person name="Harris H.M."/>
            <person name="McCann A."/>
            <person name="Guo C."/>
            <person name="Argimon S."/>
            <person name="Zhang W."/>
            <person name="Yang X."/>
            <person name="Jeffery I.B."/>
            <person name="Cooney J.C."/>
            <person name="Kagawa T.F."/>
            <person name="Liu W."/>
            <person name="Song Y."/>
            <person name="Salvetti E."/>
            <person name="Wrobel A."/>
            <person name="Rasinkangas P."/>
            <person name="Parkhill J."/>
            <person name="Rea M.C."/>
            <person name="O'Sullivan O."/>
            <person name="Ritari J."/>
            <person name="Douillard F.P."/>
            <person name="Paul Ross R."/>
            <person name="Yang R."/>
            <person name="Briner A.E."/>
            <person name="Felis G.E."/>
            <person name="de Vos W.M."/>
            <person name="Barrangou R."/>
            <person name="Klaenhammer T.R."/>
            <person name="Caufield P.W."/>
            <person name="Cui Y."/>
            <person name="Zhang H."/>
            <person name="O'Toole P.W."/>
        </authorList>
    </citation>
    <scope>NUCLEOTIDE SEQUENCE [LARGE SCALE GENOMIC DNA]</scope>
    <source>
        <strain evidence="1 2">DSM 5661</strain>
    </source>
</reference>
<dbReference type="EMBL" id="AZGI01000005">
    <property type="protein sequence ID" value="KRM41038.1"/>
    <property type="molecule type" value="Genomic_DNA"/>
</dbReference>
<evidence type="ECO:0008006" key="3">
    <source>
        <dbReference type="Google" id="ProtNLM"/>
    </source>
</evidence>
<dbReference type="eggNOG" id="COG4823">
    <property type="taxonomic scope" value="Bacteria"/>
</dbReference>
<dbReference type="InterPro" id="IPR011664">
    <property type="entry name" value="Abi_system_AbiD/AbiF-like"/>
</dbReference>
<comment type="caution">
    <text evidence="1">The sequence shown here is derived from an EMBL/GenBank/DDBJ whole genome shotgun (WGS) entry which is preliminary data.</text>
</comment>
<dbReference type="Pfam" id="PF07751">
    <property type="entry name" value="Abi_2"/>
    <property type="match status" value="1"/>
</dbReference>
<dbReference type="Proteomes" id="UP000051223">
    <property type="component" value="Unassembled WGS sequence"/>
</dbReference>
<dbReference type="RefSeq" id="WP_056941397.1">
    <property type="nucleotide sequence ID" value="NZ_AZGI01000005.1"/>
</dbReference>